<protein>
    <recommendedName>
        <fullName evidence="3 6">DNA replication complex GINS protein PSF3</fullName>
    </recommendedName>
</protein>
<dbReference type="SUPFAM" id="SSF158573">
    <property type="entry name" value="GINS helical bundle-like"/>
    <property type="match status" value="1"/>
</dbReference>
<sequence length="178" mass="19746">MAGAYYDIDDILAAQERVPCVLQVDLDGLGSAGSGGASKVHRNARWALPLWMADGLNEEDFVAMEAPPVFSRRAARMYAASPESIQLRAVSQHFYQLGLQLGDMVPDVPHVLRSMYTQRVQRIARIAQQGHNVETLDFVQSLDRTEAELLRLCQRAQGAIAAWQQGRAYALRRAPAIQ</sequence>
<dbReference type="PANTHER" id="PTHR22768">
    <property type="entry name" value="DNA REPLICATION COMPLEX GINS PROTEIN PSF3"/>
    <property type="match status" value="1"/>
</dbReference>
<dbReference type="InterPro" id="IPR055221">
    <property type="entry name" value="PSF3_N"/>
</dbReference>
<dbReference type="OrthoDB" id="10251744at2759"/>
<feature type="domain" description="DNA replication complex GINS protein PSF3 N-terminal" evidence="8">
    <location>
        <begin position="6"/>
        <end position="56"/>
    </location>
</feature>
<dbReference type="CDD" id="cd11713">
    <property type="entry name" value="GINS_A_psf3"/>
    <property type="match status" value="1"/>
</dbReference>
<comment type="subunit">
    <text evidence="6">Component of the GINS complex.</text>
</comment>
<reference evidence="9" key="1">
    <citation type="submission" date="2022-07" db="EMBL/GenBank/DDBJ databases">
        <title>Phylogenomic reconstructions and comparative analyses of Kickxellomycotina fungi.</title>
        <authorList>
            <person name="Reynolds N.K."/>
            <person name="Stajich J.E."/>
            <person name="Barry K."/>
            <person name="Grigoriev I.V."/>
            <person name="Crous P."/>
            <person name="Smith M.E."/>
        </authorList>
    </citation>
    <scope>NUCLEOTIDE SEQUENCE</scope>
    <source>
        <strain evidence="9">NBRC 105414</strain>
    </source>
</reference>
<dbReference type="Pfam" id="PF05916">
    <property type="entry name" value="Sld5"/>
    <property type="match status" value="1"/>
</dbReference>
<evidence type="ECO:0000256" key="6">
    <source>
        <dbReference type="RuleBase" id="RU367161"/>
    </source>
</evidence>
<dbReference type="Gene3D" id="1.20.58.2050">
    <property type="match status" value="1"/>
</dbReference>
<gene>
    <name evidence="9" type="ORF">H4R18_005266</name>
</gene>
<evidence type="ECO:0000259" key="7">
    <source>
        <dbReference type="Pfam" id="PF05916"/>
    </source>
</evidence>
<dbReference type="InterPro" id="IPR010492">
    <property type="entry name" value="GINS_Psf3"/>
</dbReference>
<comment type="caution">
    <text evidence="9">The sequence shown here is derived from an EMBL/GenBank/DDBJ whole genome shotgun (WGS) entry which is preliminary data.</text>
</comment>
<dbReference type="GO" id="GO:0000811">
    <property type="term" value="C:GINS complex"/>
    <property type="evidence" value="ECO:0007669"/>
    <property type="project" value="UniProtKB-UniRule"/>
</dbReference>
<evidence type="ECO:0000313" key="10">
    <source>
        <dbReference type="Proteomes" id="UP001140217"/>
    </source>
</evidence>
<evidence type="ECO:0000256" key="5">
    <source>
        <dbReference type="ARBA" id="ARBA00023242"/>
    </source>
</evidence>
<dbReference type="InterPro" id="IPR021151">
    <property type="entry name" value="GINS_A"/>
</dbReference>
<dbReference type="InterPro" id="IPR036224">
    <property type="entry name" value="GINS_bundle-like_dom_sf"/>
</dbReference>
<dbReference type="SUPFAM" id="SSF160059">
    <property type="entry name" value="PriA/YqbF domain"/>
    <property type="match status" value="1"/>
</dbReference>
<comment type="function">
    <text evidence="6">The GINS complex plays an essential role in the initiation of DNA replication.</text>
</comment>
<evidence type="ECO:0000256" key="1">
    <source>
        <dbReference type="ARBA" id="ARBA00004123"/>
    </source>
</evidence>
<evidence type="ECO:0000256" key="3">
    <source>
        <dbReference type="ARBA" id="ARBA00015140"/>
    </source>
</evidence>
<dbReference type="Proteomes" id="UP001140217">
    <property type="component" value="Unassembled WGS sequence"/>
</dbReference>
<dbReference type="Pfam" id="PF22466">
    <property type="entry name" value="PSF3_N"/>
    <property type="match status" value="1"/>
</dbReference>
<feature type="domain" description="GINS subunit" evidence="7">
    <location>
        <begin position="78"/>
        <end position="155"/>
    </location>
</feature>
<accession>A0A9W8H6H9</accession>
<proteinExistence type="inferred from homology"/>
<comment type="similarity">
    <text evidence="2 6">Belongs to the GINS3/PSF3 family.</text>
</comment>
<dbReference type="AlphaFoldDB" id="A0A9W8H6H9"/>
<organism evidence="9 10">
    <name type="scientific">Coemansia javaensis</name>
    <dbReference type="NCBI Taxonomy" id="2761396"/>
    <lineage>
        <taxon>Eukaryota</taxon>
        <taxon>Fungi</taxon>
        <taxon>Fungi incertae sedis</taxon>
        <taxon>Zoopagomycota</taxon>
        <taxon>Kickxellomycotina</taxon>
        <taxon>Kickxellomycetes</taxon>
        <taxon>Kickxellales</taxon>
        <taxon>Kickxellaceae</taxon>
        <taxon>Coemansia</taxon>
    </lineage>
</organism>
<dbReference type="CDD" id="cd21693">
    <property type="entry name" value="GINS_B_Psf3"/>
    <property type="match status" value="1"/>
</dbReference>
<keyword evidence="4 6" id="KW-0235">DNA replication</keyword>
<evidence type="ECO:0000259" key="8">
    <source>
        <dbReference type="Pfam" id="PF22466"/>
    </source>
</evidence>
<dbReference type="PANTHER" id="PTHR22768:SF0">
    <property type="entry name" value="DNA REPLICATION COMPLEX GINS PROTEIN PSF3"/>
    <property type="match status" value="1"/>
</dbReference>
<dbReference type="InterPro" id="IPR038437">
    <property type="entry name" value="GINS_Psf3_sf"/>
</dbReference>
<comment type="subcellular location">
    <subcellularLocation>
        <location evidence="1 6">Nucleus</location>
    </subcellularLocation>
</comment>
<dbReference type="GO" id="GO:1902975">
    <property type="term" value="P:mitotic DNA replication initiation"/>
    <property type="evidence" value="ECO:0007669"/>
    <property type="project" value="TreeGrafter"/>
</dbReference>
<dbReference type="EMBL" id="JANBUL010000305">
    <property type="protein sequence ID" value="KAJ2777211.1"/>
    <property type="molecule type" value="Genomic_DNA"/>
</dbReference>
<name>A0A9W8H6H9_9FUNG</name>
<keyword evidence="5 6" id="KW-0539">Nucleus</keyword>
<evidence type="ECO:0000256" key="4">
    <source>
        <dbReference type="ARBA" id="ARBA00022705"/>
    </source>
</evidence>
<keyword evidence="10" id="KW-1185">Reference proteome</keyword>
<evidence type="ECO:0000313" key="9">
    <source>
        <dbReference type="EMBL" id="KAJ2777211.1"/>
    </source>
</evidence>
<evidence type="ECO:0000256" key="2">
    <source>
        <dbReference type="ARBA" id="ARBA00006343"/>
    </source>
</evidence>